<feature type="transmembrane region" description="Helical" evidence="7">
    <location>
        <begin position="851"/>
        <end position="871"/>
    </location>
</feature>
<feature type="region of interest" description="Disordered" evidence="6">
    <location>
        <begin position="347"/>
        <end position="381"/>
    </location>
</feature>
<dbReference type="Gene3D" id="1.20.1270.60">
    <property type="entry name" value="Arfaptin homology (AH) domain/BAR domain"/>
    <property type="match status" value="1"/>
</dbReference>
<feature type="repeat" description="ANK" evidence="4">
    <location>
        <begin position="690"/>
        <end position="722"/>
    </location>
</feature>
<keyword evidence="3" id="KW-0862">Zinc</keyword>
<evidence type="ECO:0000256" key="2">
    <source>
        <dbReference type="ARBA" id="ARBA00022771"/>
    </source>
</evidence>
<accession>A0ABQ9FWW8</accession>
<organism evidence="10 11">
    <name type="scientific">Tegillarca granosa</name>
    <name type="common">Malaysian cockle</name>
    <name type="synonym">Anadara granosa</name>
    <dbReference type="NCBI Taxonomy" id="220873"/>
    <lineage>
        <taxon>Eukaryota</taxon>
        <taxon>Metazoa</taxon>
        <taxon>Spiralia</taxon>
        <taxon>Lophotrochozoa</taxon>
        <taxon>Mollusca</taxon>
        <taxon>Bivalvia</taxon>
        <taxon>Autobranchia</taxon>
        <taxon>Pteriomorphia</taxon>
        <taxon>Arcoida</taxon>
        <taxon>Arcoidea</taxon>
        <taxon>Arcidae</taxon>
        <taxon>Tegillarca</taxon>
    </lineage>
</organism>
<dbReference type="InterPro" id="IPR036770">
    <property type="entry name" value="Ankyrin_rpt-contain_sf"/>
</dbReference>
<feature type="compositionally biased region" description="Polar residues" evidence="6">
    <location>
        <begin position="371"/>
        <end position="381"/>
    </location>
</feature>
<evidence type="ECO:0000256" key="3">
    <source>
        <dbReference type="ARBA" id="ARBA00022833"/>
    </source>
</evidence>
<comment type="caution">
    <text evidence="10">The sequence shown here is derived from an EMBL/GenBank/DDBJ whole genome shotgun (WGS) entry which is preliminary data.</text>
</comment>
<dbReference type="Gene3D" id="1.10.220.150">
    <property type="entry name" value="Arf GTPase activating protein"/>
    <property type="match status" value="1"/>
</dbReference>
<evidence type="ECO:0000256" key="7">
    <source>
        <dbReference type="SAM" id="Phobius"/>
    </source>
</evidence>
<keyword evidence="4" id="KW-0040">ANK repeat</keyword>
<keyword evidence="7" id="KW-1133">Transmembrane helix</keyword>
<evidence type="ECO:0008006" key="12">
    <source>
        <dbReference type="Google" id="ProtNLM"/>
    </source>
</evidence>
<dbReference type="SUPFAM" id="SSF48403">
    <property type="entry name" value="Ankyrin repeat"/>
    <property type="match status" value="1"/>
</dbReference>
<dbReference type="PROSITE" id="PS50088">
    <property type="entry name" value="ANK_REPEAT"/>
    <property type="match status" value="2"/>
</dbReference>
<dbReference type="InterPro" id="IPR038508">
    <property type="entry name" value="ArfGAP_dom_sf"/>
</dbReference>
<dbReference type="InterPro" id="IPR001849">
    <property type="entry name" value="PH_domain"/>
</dbReference>
<keyword evidence="7" id="KW-0812">Transmembrane</keyword>
<dbReference type="SUPFAM" id="SSF57863">
    <property type="entry name" value="ArfGap/RecO-like zinc finger"/>
    <property type="match status" value="1"/>
</dbReference>
<feature type="region of interest" description="Disordered" evidence="6">
    <location>
        <begin position="503"/>
        <end position="572"/>
    </location>
</feature>
<dbReference type="InterPro" id="IPR011993">
    <property type="entry name" value="PH-like_dom_sf"/>
</dbReference>
<dbReference type="Gene3D" id="2.30.29.30">
    <property type="entry name" value="Pleckstrin-homology domain (PH domain)/Phosphotyrosine-binding domain (PTB)"/>
    <property type="match status" value="1"/>
</dbReference>
<dbReference type="SMART" id="SM00248">
    <property type="entry name" value="ANK"/>
    <property type="match status" value="3"/>
</dbReference>
<feature type="compositionally biased region" description="Basic residues" evidence="6">
    <location>
        <begin position="510"/>
        <end position="519"/>
    </location>
</feature>
<dbReference type="Pfam" id="PF12796">
    <property type="entry name" value="Ank_2"/>
    <property type="match status" value="1"/>
</dbReference>
<dbReference type="SMART" id="SM00105">
    <property type="entry name" value="ArfGap"/>
    <property type="match status" value="1"/>
</dbReference>
<feature type="compositionally biased region" description="Acidic residues" evidence="6">
    <location>
        <begin position="596"/>
        <end position="607"/>
    </location>
</feature>
<dbReference type="InterPro" id="IPR037278">
    <property type="entry name" value="ARFGAP/RecO"/>
</dbReference>
<feature type="domain" description="PH" evidence="8">
    <location>
        <begin position="305"/>
        <end position="339"/>
    </location>
</feature>
<feature type="compositionally biased region" description="Low complexity" evidence="6">
    <location>
        <begin position="543"/>
        <end position="559"/>
    </location>
</feature>
<keyword evidence="2 5" id="KW-0863">Zinc-finger</keyword>
<dbReference type="SUPFAM" id="SSF50729">
    <property type="entry name" value="PH domain-like"/>
    <property type="match status" value="1"/>
</dbReference>
<keyword evidence="1" id="KW-0479">Metal-binding</keyword>
<dbReference type="InterPro" id="IPR002110">
    <property type="entry name" value="Ankyrin_rpt"/>
</dbReference>
<dbReference type="InterPro" id="IPR045258">
    <property type="entry name" value="ACAP1/2/3-like"/>
</dbReference>
<dbReference type="PANTHER" id="PTHR23180:SF399">
    <property type="entry name" value="BLOWN FUSE, ISOFORM A-RELATED"/>
    <property type="match status" value="1"/>
</dbReference>
<dbReference type="InterPro" id="IPR027267">
    <property type="entry name" value="AH/BAR_dom_sf"/>
</dbReference>
<dbReference type="CDD" id="cd07603">
    <property type="entry name" value="BAR_ACAPs"/>
    <property type="match status" value="1"/>
</dbReference>
<proteinExistence type="predicted"/>
<evidence type="ECO:0000256" key="5">
    <source>
        <dbReference type="PROSITE-ProRule" id="PRU00288"/>
    </source>
</evidence>
<dbReference type="PROSITE" id="PS50003">
    <property type="entry name" value="PH_DOMAIN"/>
    <property type="match status" value="1"/>
</dbReference>
<dbReference type="Pfam" id="PF16746">
    <property type="entry name" value="BAR_3"/>
    <property type="match status" value="1"/>
</dbReference>
<dbReference type="CDD" id="cd08835">
    <property type="entry name" value="ArfGap_ACAP"/>
    <property type="match status" value="1"/>
</dbReference>
<dbReference type="Pfam" id="PF01412">
    <property type="entry name" value="ArfGap"/>
    <property type="match status" value="1"/>
</dbReference>
<evidence type="ECO:0000256" key="1">
    <source>
        <dbReference type="ARBA" id="ARBA00022723"/>
    </source>
</evidence>
<dbReference type="InterPro" id="IPR004148">
    <property type="entry name" value="BAR_dom"/>
</dbReference>
<evidence type="ECO:0000313" key="11">
    <source>
        <dbReference type="Proteomes" id="UP001217089"/>
    </source>
</evidence>
<dbReference type="PROSITE" id="PS50297">
    <property type="entry name" value="ANK_REP_REGION"/>
    <property type="match status" value="2"/>
</dbReference>
<gene>
    <name evidence="10" type="ORF">KUTeg_001805</name>
</gene>
<dbReference type="SUPFAM" id="SSF103657">
    <property type="entry name" value="BAR/IMD domain-like"/>
    <property type="match status" value="1"/>
</dbReference>
<dbReference type="Gene3D" id="1.25.40.20">
    <property type="entry name" value="Ankyrin repeat-containing domain"/>
    <property type="match status" value="1"/>
</dbReference>
<dbReference type="CDD" id="cd13250">
    <property type="entry name" value="PH_ACAP"/>
    <property type="match status" value="1"/>
</dbReference>
<feature type="repeat" description="ANK" evidence="4">
    <location>
        <begin position="657"/>
        <end position="689"/>
    </location>
</feature>
<feature type="region of interest" description="Disordered" evidence="6">
    <location>
        <begin position="591"/>
        <end position="617"/>
    </location>
</feature>
<dbReference type="EMBL" id="JARBDR010000141">
    <property type="protein sequence ID" value="KAJ8320218.1"/>
    <property type="molecule type" value="Genomic_DNA"/>
</dbReference>
<evidence type="ECO:0000256" key="4">
    <source>
        <dbReference type="PROSITE-ProRule" id="PRU00023"/>
    </source>
</evidence>
<sequence length="884" mass="99651">MKPTIDFKECLKDSPKFRASLESAESDVELLEARLERLVKLCNVMIESGKSFKKASSDFITGVRDLASYFKDDDLLSDDSKNCLVKFAHEMSEMLKYFATLMDQANRSVCKNLSSFIKQDIKKVKDSRKDFEKISDDLDNALLRHVNSPRSKVQECEEALNVLNAKRSGFAHASLDYVFQMLSFMHAQNTFFHQGHDLFKEFEPEMKSVATRVEELSAKSRQERKEMEERHTLVQKKDLSQNNQSAGVEDDTNNVGPIEGYLFKRTSKGFKSWVRKRSGNKEGLSVMEDDLRLCTVKPAYEIDRRFCFEVLSPARSHMLQAESDDDCQLWIGAIQAGVTQAFRDSENVQSQLSIDEDDDSSPSVTSPDSMALTSTPSQNKPSKAQIRMAQLLSIPGNDHCCDCGSGDPRWASINLGITLCIECSGIHRSFGVHMSKVRSITLDAWEPELLKVMKELGNDQINRIYEANVDESIATKATPDCRRAKYVQKAFVSKLPSPRLSTGNKLKGWTVKKKSRRSPGRTASKDDSQSDNESDVTSGLMEASPSSSSRSKKAVLSVSNNSGKDNDSGLGASASDVIVFGTEIEFSDLSTSLDLESSEDSELEDNEDNKSTTSWEDMSKLDPNMLLYKATQARNLPVMLEALANGADPNWVNEDEEGKTPIMKAVETGSLSASEFMLLNGAKLDRKDKKGRTPLHHATIQGNTGQVCQFLKRGANLHTKDDEGLVLIILCLTDSIRLRFCQVFVKDFFHLQVLKYFSGCMSEFLIENVLKIEKIHEVMIHFKMCLEILQIWHQTIQKNLNGTQCNHDPVKTHYFNHLCIHITDLSLLVLDKLPGLNKNMILKYTGLKKSNWSMINLDFFYLFMFVTFVYFKNEQTSQCEKALS</sequence>
<dbReference type="InterPro" id="IPR001164">
    <property type="entry name" value="ArfGAP_dom"/>
</dbReference>
<evidence type="ECO:0000259" key="9">
    <source>
        <dbReference type="PROSITE" id="PS50115"/>
    </source>
</evidence>
<dbReference type="PROSITE" id="PS50115">
    <property type="entry name" value="ARFGAP"/>
    <property type="match status" value="1"/>
</dbReference>
<feature type="domain" description="Arf-GAP" evidence="9">
    <location>
        <begin position="385"/>
        <end position="499"/>
    </location>
</feature>
<dbReference type="Proteomes" id="UP001217089">
    <property type="component" value="Unassembled WGS sequence"/>
</dbReference>
<dbReference type="Pfam" id="PF00169">
    <property type="entry name" value="PH"/>
    <property type="match status" value="1"/>
</dbReference>
<name>A0ABQ9FWW8_TEGGR</name>
<keyword evidence="7" id="KW-0472">Membrane</keyword>
<evidence type="ECO:0000256" key="6">
    <source>
        <dbReference type="SAM" id="MobiDB-lite"/>
    </source>
</evidence>
<protein>
    <recommendedName>
        <fullName evidence="12">Arf-GAP with coiled-coil, ANK repeat and PH domain-containing protein 2</fullName>
    </recommendedName>
</protein>
<dbReference type="PANTHER" id="PTHR23180">
    <property type="entry name" value="CENTAURIN/ARF"/>
    <property type="match status" value="1"/>
</dbReference>
<evidence type="ECO:0000313" key="10">
    <source>
        <dbReference type="EMBL" id="KAJ8320218.1"/>
    </source>
</evidence>
<reference evidence="10 11" key="1">
    <citation type="submission" date="2022-12" db="EMBL/GenBank/DDBJ databases">
        <title>Chromosome-level genome of Tegillarca granosa.</title>
        <authorList>
            <person name="Kim J."/>
        </authorList>
    </citation>
    <scope>NUCLEOTIDE SEQUENCE [LARGE SCALE GENOMIC DNA]</scope>
    <source>
        <strain evidence="10">Teg-2019</strain>
        <tissue evidence="10">Adductor muscle</tissue>
    </source>
</reference>
<evidence type="ECO:0000259" key="8">
    <source>
        <dbReference type="PROSITE" id="PS50003"/>
    </source>
</evidence>
<keyword evidence="11" id="KW-1185">Reference proteome</keyword>
<dbReference type="PRINTS" id="PR00405">
    <property type="entry name" value="REVINTRACTNG"/>
</dbReference>